<dbReference type="PROSITE" id="PS00107">
    <property type="entry name" value="PROTEIN_KINASE_ATP"/>
    <property type="match status" value="1"/>
</dbReference>
<dbReference type="InterPro" id="IPR000719">
    <property type="entry name" value="Prot_kinase_dom"/>
</dbReference>
<dbReference type="OrthoDB" id="4062651at2759"/>
<dbReference type="InterPro" id="IPR017441">
    <property type="entry name" value="Protein_kinase_ATP_BS"/>
</dbReference>
<dbReference type="GO" id="GO:0005886">
    <property type="term" value="C:plasma membrane"/>
    <property type="evidence" value="ECO:0007669"/>
    <property type="project" value="TreeGrafter"/>
</dbReference>
<dbReference type="Gene3D" id="3.30.200.20">
    <property type="entry name" value="Phosphorylase Kinase, domain 1"/>
    <property type="match status" value="1"/>
</dbReference>
<keyword evidence="2" id="KW-0547">Nucleotide-binding</keyword>
<dbReference type="GO" id="GO:0043235">
    <property type="term" value="C:receptor complex"/>
    <property type="evidence" value="ECO:0007669"/>
    <property type="project" value="TreeGrafter"/>
</dbReference>
<sequence length="735" mass="84488">MRLLETPYLVLIIVIKLRFSKSLSGPLCSPKSNIIGLDPLHSTINYIQQDKGLHVLLSFEDSSSNCSIRLTFPNAESRYFTLRNNSDELSEWKLIRDTKYHHIARLINENEKSVKEGFYKITLNRSRSLDFYALKKRKPYFKTEKERLDNKTYLIKVNLGFHTCLFYNEHFPSTNGSNIEVICDKKRKCSPHEVSFEASKFHKYYKVTVHNETLTNASLVCFITNFPDETRTWYSKLSWPVNEVIEPKKVQLKVDHPIVLIVMLSLSCIILLFAMLVIAANRIKNSSKNGAIQTFIVTNEEELDLQSSSGTTAAMIMGGGRPRLLSLQSTTSTYISNNTLVSSGNQFLAVPTTAIIAHGDHQIEISKIDEEPLFKDRFTDFNNLDMNNVIGEGNFGRVKAAILRDFGAFWEVAVKYIKSNGSVDSFEQRELIKEAKTMLKIGYHPNIVNLQRVTMDRAGTFYLILEYCSNDSLLKYLRLERQRYKEALAFETYKGYIQDGNNKCNEDVNTMISWGFQIASGMSFLYERDVIQLHGDLAARNILLTTDLTAKISDFGLSHRLYNHYVTSDMRTDVLPSRWMAPEALRDIKLSKYTDLWSFGIVIWEIFSLGETPYSSIRGDNINKLLLETFSSGQRLMTPLHTPGEIDTLMNDCWNSVPSLRPTFSTLMGRLERLLSPAYRRREQALNDAMWTQYSKICNKMYFQMSSSQKLDEEKEAAECEYTPKSRSSYLRIDK</sequence>
<keyword evidence="3" id="KW-0472">Membrane</keyword>
<evidence type="ECO:0000256" key="2">
    <source>
        <dbReference type="PROSITE-ProRule" id="PRU10141"/>
    </source>
</evidence>
<organism evidence="5">
    <name type="scientific">Lepeophtheirus salmonis</name>
    <name type="common">Salmon louse</name>
    <name type="synonym">Caligus salmonis</name>
    <dbReference type="NCBI Taxonomy" id="72036"/>
    <lineage>
        <taxon>Eukaryota</taxon>
        <taxon>Metazoa</taxon>
        <taxon>Ecdysozoa</taxon>
        <taxon>Arthropoda</taxon>
        <taxon>Crustacea</taxon>
        <taxon>Multicrustacea</taxon>
        <taxon>Hexanauplia</taxon>
        <taxon>Copepoda</taxon>
        <taxon>Siphonostomatoida</taxon>
        <taxon>Caligidae</taxon>
        <taxon>Lepeophtheirus</taxon>
    </lineage>
</organism>
<evidence type="ECO:0000256" key="3">
    <source>
        <dbReference type="SAM" id="Phobius"/>
    </source>
</evidence>
<dbReference type="PRINTS" id="PR00109">
    <property type="entry name" value="TYRKINASE"/>
</dbReference>
<dbReference type="InterPro" id="IPR001245">
    <property type="entry name" value="Ser-Thr/Tyr_kinase_cat_dom"/>
</dbReference>
<evidence type="ECO:0000259" key="4">
    <source>
        <dbReference type="PROSITE" id="PS50011"/>
    </source>
</evidence>
<dbReference type="SUPFAM" id="SSF56112">
    <property type="entry name" value="Protein kinase-like (PK-like)"/>
    <property type="match status" value="1"/>
</dbReference>
<keyword evidence="3" id="KW-0812">Transmembrane</keyword>
<dbReference type="PROSITE" id="PS50011">
    <property type="entry name" value="PROTEIN_KINASE_DOM"/>
    <property type="match status" value="1"/>
</dbReference>
<dbReference type="AlphaFoldDB" id="A0A0K2TU04"/>
<protein>
    <recommendedName>
        <fullName evidence="4">Protein kinase domain-containing protein</fullName>
    </recommendedName>
</protein>
<dbReference type="EMBL" id="HACA01011944">
    <property type="protein sequence ID" value="CDW29305.1"/>
    <property type="molecule type" value="Transcribed_RNA"/>
</dbReference>
<evidence type="ECO:0000313" key="5">
    <source>
        <dbReference type="EMBL" id="CDW29305.1"/>
    </source>
</evidence>
<dbReference type="CDD" id="cd00192">
    <property type="entry name" value="PTKc"/>
    <property type="match status" value="1"/>
</dbReference>
<evidence type="ECO:0000256" key="1">
    <source>
        <dbReference type="ARBA" id="ARBA00004167"/>
    </source>
</evidence>
<dbReference type="GO" id="GO:0004714">
    <property type="term" value="F:transmembrane receptor protein tyrosine kinase activity"/>
    <property type="evidence" value="ECO:0007669"/>
    <property type="project" value="TreeGrafter"/>
</dbReference>
<dbReference type="PANTHER" id="PTHR24416">
    <property type="entry name" value="TYROSINE-PROTEIN KINASE RECEPTOR"/>
    <property type="match status" value="1"/>
</dbReference>
<dbReference type="GO" id="GO:0005524">
    <property type="term" value="F:ATP binding"/>
    <property type="evidence" value="ECO:0007669"/>
    <property type="project" value="UniProtKB-UniRule"/>
</dbReference>
<dbReference type="InterPro" id="IPR050122">
    <property type="entry name" value="RTK"/>
</dbReference>
<dbReference type="Pfam" id="PF07714">
    <property type="entry name" value="PK_Tyr_Ser-Thr"/>
    <property type="match status" value="1"/>
</dbReference>
<dbReference type="InterPro" id="IPR011009">
    <property type="entry name" value="Kinase-like_dom_sf"/>
</dbReference>
<dbReference type="GO" id="GO:0007169">
    <property type="term" value="P:cell surface receptor protein tyrosine kinase signaling pathway"/>
    <property type="evidence" value="ECO:0007669"/>
    <property type="project" value="TreeGrafter"/>
</dbReference>
<keyword evidence="2" id="KW-0067">ATP-binding</keyword>
<feature type="binding site" evidence="2">
    <location>
        <position position="415"/>
    </location>
    <ligand>
        <name>ATP</name>
        <dbReference type="ChEBI" id="CHEBI:30616"/>
    </ligand>
</feature>
<feature type="domain" description="Protein kinase" evidence="4">
    <location>
        <begin position="384"/>
        <end position="675"/>
    </location>
</feature>
<dbReference type="PANTHER" id="PTHR24416:SF611">
    <property type="entry name" value="TYROSINE-PROTEIN KINASE TRANSMEMBRANE RECEPTOR ROR"/>
    <property type="match status" value="1"/>
</dbReference>
<accession>A0A0K2TU04</accession>
<comment type="subcellular location">
    <subcellularLocation>
        <location evidence="1">Membrane</location>
        <topology evidence="1">Single-pass membrane protein</topology>
    </subcellularLocation>
</comment>
<proteinExistence type="predicted"/>
<dbReference type="Gene3D" id="1.10.510.10">
    <property type="entry name" value="Transferase(Phosphotransferase) domain 1"/>
    <property type="match status" value="1"/>
</dbReference>
<name>A0A0K2TU04_LEPSM</name>
<reference evidence="5" key="1">
    <citation type="submission" date="2014-05" db="EMBL/GenBank/DDBJ databases">
        <authorList>
            <person name="Chronopoulou M."/>
        </authorList>
    </citation>
    <scope>NUCLEOTIDE SEQUENCE</scope>
    <source>
        <tissue evidence="5">Whole organism</tissue>
    </source>
</reference>
<feature type="transmembrane region" description="Helical" evidence="3">
    <location>
        <begin position="258"/>
        <end position="280"/>
    </location>
</feature>
<keyword evidence="3" id="KW-1133">Transmembrane helix</keyword>